<comment type="caution">
    <text evidence="1">The sequence shown here is derived from an EMBL/GenBank/DDBJ whole genome shotgun (WGS) entry which is preliminary data.</text>
</comment>
<protein>
    <submittedName>
        <fullName evidence="1">Esterase-like activity of phytase-domain-containing protein</fullName>
    </submittedName>
</protein>
<proteinExistence type="predicted"/>
<organism evidence="1 2">
    <name type="scientific">Hypoxylon rubiginosum</name>
    <dbReference type="NCBI Taxonomy" id="110542"/>
    <lineage>
        <taxon>Eukaryota</taxon>
        <taxon>Fungi</taxon>
        <taxon>Dikarya</taxon>
        <taxon>Ascomycota</taxon>
        <taxon>Pezizomycotina</taxon>
        <taxon>Sordariomycetes</taxon>
        <taxon>Xylariomycetidae</taxon>
        <taxon>Xylariales</taxon>
        <taxon>Hypoxylaceae</taxon>
        <taxon>Hypoxylon</taxon>
    </lineage>
</organism>
<dbReference type="Proteomes" id="UP001497700">
    <property type="component" value="Unassembled WGS sequence"/>
</dbReference>
<keyword evidence="2" id="KW-1185">Reference proteome</keyword>
<evidence type="ECO:0000313" key="2">
    <source>
        <dbReference type="Proteomes" id="UP001497700"/>
    </source>
</evidence>
<evidence type="ECO:0000313" key="1">
    <source>
        <dbReference type="EMBL" id="KAI4860361.1"/>
    </source>
</evidence>
<name>A0ACB9YLS9_9PEZI</name>
<sequence length="514" mass="55108">MKFLLPTACLAAPIYGATIHGRTESTSSVVSKTTCGGITYEYKELAGYGYVVSDAVDKYGDVLGALGSSIHIDQASWKKLNNGSYTGLLWSLPDRGWNGQGTVNYHPRVHKFTIVFTPNPSATVENPSGPNLFFKYQDTILFTAPDGTSLSGIDPDATGHLSYAGFPELPVATFPGDGFGGAGPGGKSVTVDSEGLYVNDDGSFWVSDEFGPYIYLFGHDGKMLAAIRPPEAIVPRRNGTTSFSSDNPPIYSNGGEGHDVDPENPVSGRVNDHGFEALSVSDGGKTLWVLLQTAGVQEGGLVWATSRYVRLLKYDVSTRLAPVYVGEWVVPLPLTVKPETEEVISAAQTEIIALEKGQFLVLTQTFGAGRGKNDTFSTHRHVDVFDMSKATQIKGDKFDCSSCGVSDAQTGALAEGITPATFCDFLDYNDNAQLGRFGLHNGGAQDQSLLNEKWESIGLVPVNPAAPNGEFYLFSLSDNDFVTTNGHMNGGKFHYVDATDVDNQALVFKINISS</sequence>
<accession>A0ACB9YLS9</accession>
<gene>
    <name evidence="1" type="ORF">F4820DRAFT_110511</name>
</gene>
<reference evidence="1 2" key="1">
    <citation type="journal article" date="2022" name="New Phytol.">
        <title>Ecological generalism drives hyperdiversity of secondary metabolite gene clusters in xylarialean endophytes.</title>
        <authorList>
            <person name="Franco M.E.E."/>
            <person name="Wisecaver J.H."/>
            <person name="Arnold A.E."/>
            <person name="Ju Y.M."/>
            <person name="Slot J.C."/>
            <person name="Ahrendt S."/>
            <person name="Moore L.P."/>
            <person name="Eastman K.E."/>
            <person name="Scott K."/>
            <person name="Konkel Z."/>
            <person name="Mondo S.J."/>
            <person name="Kuo A."/>
            <person name="Hayes R.D."/>
            <person name="Haridas S."/>
            <person name="Andreopoulos B."/>
            <person name="Riley R."/>
            <person name="LaButti K."/>
            <person name="Pangilinan J."/>
            <person name="Lipzen A."/>
            <person name="Amirebrahimi M."/>
            <person name="Yan J."/>
            <person name="Adam C."/>
            <person name="Keymanesh K."/>
            <person name="Ng V."/>
            <person name="Louie K."/>
            <person name="Northen T."/>
            <person name="Drula E."/>
            <person name="Henrissat B."/>
            <person name="Hsieh H.M."/>
            <person name="Youens-Clark K."/>
            <person name="Lutzoni F."/>
            <person name="Miadlikowska J."/>
            <person name="Eastwood D.C."/>
            <person name="Hamelin R.C."/>
            <person name="Grigoriev I.V."/>
            <person name="U'Ren J.M."/>
        </authorList>
    </citation>
    <scope>NUCLEOTIDE SEQUENCE [LARGE SCALE GENOMIC DNA]</scope>
    <source>
        <strain evidence="1 2">CBS 119005</strain>
    </source>
</reference>
<dbReference type="EMBL" id="MU393589">
    <property type="protein sequence ID" value="KAI4860361.1"/>
    <property type="molecule type" value="Genomic_DNA"/>
</dbReference>